<proteinExistence type="predicted"/>
<keyword evidence="2" id="KW-0012">Acyltransferase</keyword>
<keyword evidence="5" id="KW-1185">Reference proteome</keyword>
<evidence type="ECO:0000259" key="3">
    <source>
        <dbReference type="PROSITE" id="PS51186"/>
    </source>
</evidence>
<name>A0A1W9YT98_MYCBA</name>
<dbReference type="STRING" id="564198.BST17_19425"/>
<evidence type="ECO:0000256" key="2">
    <source>
        <dbReference type="ARBA" id="ARBA00023315"/>
    </source>
</evidence>
<reference evidence="4 5" key="1">
    <citation type="submission" date="2017-02" db="EMBL/GenBank/DDBJ databases">
        <title>The new phylogeny of genus Mycobacterium.</title>
        <authorList>
            <person name="Tortoli E."/>
            <person name="Trovato A."/>
            <person name="Cirillo D.M."/>
        </authorList>
    </citation>
    <scope>NUCLEOTIDE SEQUENCE [LARGE SCALE GENOMIC DNA]</scope>
    <source>
        <strain evidence="4 5">DSM 45578</strain>
    </source>
</reference>
<dbReference type="Gene3D" id="3.40.630.30">
    <property type="match status" value="1"/>
</dbReference>
<dbReference type="GO" id="GO:0016747">
    <property type="term" value="F:acyltransferase activity, transferring groups other than amino-acyl groups"/>
    <property type="evidence" value="ECO:0007669"/>
    <property type="project" value="InterPro"/>
</dbReference>
<organism evidence="4 5">
    <name type="scientific">Mycolicibacterium bacteremicum</name>
    <name type="common">Mycobacterium bacteremicum</name>
    <dbReference type="NCBI Taxonomy" id="564198"/>
    <lineage>
        <taxon>Bacteria</taxon>
        <taxon>Bacillati</taxon>
        <taxon>Actinomycetota</taxon>
        <taxon>Actinomycetes</taxon>
        <taxon>Mycobacteriales</taxon>
        <taxon>Mycobacteriaceae</taxon>
        <taxon>Mycolicibacterium</taxon>
    </lineage>
</organism>
<accession>A0A1W9YT98</accession>
<dbReference type="Proteomes" id="UP000192366">
    <property type="component" value="Unassembled WGS sequence"/>
</dbReference>
<dbReference type="InterPro" id="IPR016181">
    <property type="entry name" value="Acyl_CoA_acyltransferase"/>
</dbReference>
<gene>
    <name evidence="4" type="ORF">BST17_19425</name>
</gene>
<dbReference type="PROSITE" id="PS51186">
    <property type="entry name" value="GNAT"/>
    <property type="match status" value="1"/>
</dbReference>
<dbReference type="Pfam" id="PF00583">
    <property type="entry name" value="Acetyltransf_1"/>
    <property type="match status" value="1"/>
</dbReference>
<feature type="domain" description="N-acetyltransferase" evidence="3">
    <location>
        <begin position="3"/>
        <end position="148"/>
    </location>
</feature>
<dbReference type="InterPro" id="IPR000182">
    <property type="entry name" value="GNAT_dom"/>
</dbReference>
<dbReference type="RefSeq" id="WP_083060533.1">
    <property type="nucleotide sequence ID" value="NZ_JACKVM010000008.1"/>
</dbReference>
<dbReference type="AlphaFoldDB" id="A0A1W9YT98"/>
<sequence length="153" mass="16861">MSSSIRAATADDITAVEHIVAAAYRPYIARIGRAPAPMTADHRALLPHTHVLLDADAVVGVLVAIPAADHLLIENVAVDPRWHGHGFGRRLLDHAERQARQGGFAQIRLYTNAAMTENLRMYPRLGYAEVGRRTEDGFDRVFFCKDITAPAPR</sequence>
<dbReference type="CDD" id="cd04301">
    <property type="entry name" value="NAT_SF"/>
    <property type="match status" value="1"/>
</dbReference>
<keyword evidence="1" id="KW-0808">Transferase</keyword>
<dbReference type="OrthoDB" id="572496at2"/>
<comment type="caution">
    <text evidence="4">The sequence shown here is derived from an EMBL/GenBank/DDBJ whole genome shotgun (WGS) entry which is preliminary data.</text>
</comment>
<dbReference type="PANTHER" id="PTHR43877">
    <property type="entry name" value="AMINOALKYLPHOSPHONATE N-ACETYLTRANSFERASE-RELATED-RELATED"/>
    <property type="match status" value="1"/>
</dbReference>
<evidence type="ECO:0000313" key="4">
    <source>
        <dbReference type="EMBL" id="ORA03284.1"/>
    </source>
</evidence>
<dbReference type="InterPro" id="IPR050832">
    <property type="entry name" value="Bact_Acetyltransf"/>
</dbReference>
<dbReference type="EMBL" id="MVHJ01000018">
    <property type="protein sequence ID" value="ORA03284.1"/>
    <property type="molecule type" value="Genomic_DNA"/>
</dbReference>
<evidence type="ECO:0000256" key="1">
    <source>
        <dbReference type="ARBA" id="ARBA00022679"/>
    </source>
</evidence>
<evidence type="ECO:0000313" key="5">
    <source>
        <dbReference type="Proteomes" id="UP000192366"/>
    </source>
</evidence>
<protein>
    <recommendedName>
        <fullName evidence="3">N-acetyltransferase domain-containing protein</fullName>
    </recommendedName>
</protein>
<dbReference type="SUPFAM" id="SSF55729">
    <property type="entry name" value="Acyl-CoA N-acyltransferases (Nat)"/>
    <property type="match status" value="1"/>
</dbReference>
<dbReference type="PANTHER" id="PTHR43877:SF2">
    <property type="entry name" value="AMINOALKYLPHOSPHONATE N-ACETYLTRANSFERASE-RELATED"/>
    <property type="match status" value="1"/>
</dbReference>